<dbReference type="Gene3D" id="3.60.10.10">
    <property type="entry name" value="Endonuclease/exonuclease/phosphatase"/>
    <property type="match status" value="1"/>
</dbReference>
<evidence type="ECO:0000313" key="4">
    <source>
        <dbReference type="Proteomes" id="UP001151532"/>
    </source>
</evidence>
<evidence type="ECO:0000313" key="3">
    <source>
        <dbReference type="EMBL" id="KAJ6748571.1"/>
    </source>
</evidence>
<dbReference type="InterPro" id="IPR040256">
    <property type="entry name" value="At4g02000-like"/>
</dbReference>
<reference evidence="3" key="1">
    <citation type="submission" date="2022-11" db="EMBL/GenBank/DDBJ databases">
        <authorList>
            <person name="Hyden B.L."/>
            <person name="Feng K."/>
            <person name="Yates T."/>
            <person name="Jawdy S."/>
            <person name="Smart L.B."/>
            <person name="Muchero W."/>
        </authorList>
    </citation>
    <scope>NUCLEOTIDE SEQUENCE</scope>
    <source>
        <tissue evidence="3">Shoot tip</tissue>
    </source>
</reference>
<sequence>MAKETKKQQPPPKPSENTASSSWADRVKVTDSSTRYTLDSIPQQTVANKIEITEDMFVDHAEQWSRSMVGFFPDFRMNFHLVNKIASRVWKSNGLESVTMTASGFMIFLFKKKDQMLDILERGPWLFGGKVIILQAWHPHFVFDKNKISKLPVWIRLHGLPFPLWSRKGLSLVASMVGRPLSCDESTFSCSRLDFARVCVEIDASIPLVHKFEIVTPLSPEPLQIEVEYEWAPTRCSKCNLFGHSCRQEGRPRSSGGHIEGEKKMATPSETMTGEGIQLTSTTQAVSKDAPAQGQNHSKQKGKAVVTIATMETSRDRQPHSQEGNRVEGHKEKQQVIEGDGGNFVPDGVHTKGRGLERCSMTSLQSQSCSEEGTSSVCGIMETDAGDTSSLAYTKVKKKKGGKQKGKETRCCWNVRGLNGQNKQKIVRDWILKSKLKIVGLLETKIQIEKFSGVVSGLNMQAWNFISNGTEGTTRIIIGWDSRECEVNCIHVGQQWMTCNIQYINCNVHFTVSFIYGLNTPAERQDLWAYLISQSNAMGDQAWLLMGDFNATMKAADSYDGDTRWVGHKQDFGQCLHQAHSKEISPPPQFQFKFLSLWTEQEEFISIIESAWHDPMEGSAMFKLTSKLRKVKAQLSNWHRHHRSDIKGRVAQAKEIWDEAQTMVDRGPYSVTAKNKERDTAKQYQQLSLDEESYYKQKSRIQWLMLGDRNTAFFHRSLQHRYSRNKICSITDDEGSTIHDQKSIGEVVVNRSS</sequence>
<evidence type="ECO:0000259" key="2">
    <source>
        <dbReference type="Pfam" id="PF14111"/>
    </source>
</evidence>
<accession>A0A9Q0ZVU3</accession>
<gene>
    <name evidence="3" type="ORF">OIU79_029647</name>
</gene>
<dbReference type="PANTHER" id="PTHR31286">
    <property type="entry name" value="GLYCINE-RICH CELL WALL STRUCTURAL PROTEIN 1.8-LIKE"/>
    <property type="match status" value="1"/>
</dbReference>
<proteinExistence type="predicted"/>
<feature type="domain" description="DUF4283" evidence="2">
    <location>
        <begin position="61"/>
        <end position="144"/>
    </location>
</feature>
<reference evidence="3" key="2">
    <citation type="journal article" date="2023" name="Int. J. Mol. Sci.">
        <title>De Novo Assembly and Annotation of 11 Diverse Shrub Willow (Salix) Genomes Reveals Novel Gene Organization in Sex-Linked Regions.</title>
        <authorList>
            <person name="Hyden B."/>
            <person name="Feng K."/>
            <person name="Yates T.B."/>
            <person name="Jawdy S."/>
            <person name="Cereghino C."/>
            <person name="Smart L.B."/>
            <person name="Muchero W."/>
        </authorList>
    </citation>
    <scope>NUCLEOTIDE SEQUENCE</scope>
    <source>
        <tissue evidence="3">Shoot tip</tissue>
    </source>
</reference>
<keyword evidence="4" id="KW-1185">Reference proteome</keyword>
<feature type="compositionally biased region" description="Basic and acidic residues" evidence="1">
    <location>
        <begin position="313"/>
        <end position="335"/>
    </location>
</feature>
<dbReference type="InterPro" id="IPR036691">
    <property type="entry name" value="Endo/exonu/phosph_ase_sf"/>
</dbReference>
<dbReference type="OrthoDB" id="1751344at2759"/>
<comment type="caution">
    <text evidence="3">The sequence shown here is derived from an EMBL/GenBank/DDBJ whole genome shotgun (WGS) entry which is preliminary data.</text>
</comment>
<dbReference type="InterPro" id="IPR025558">
    <property type="entry name" value="DUF4283"/>
</dbReference>
<dbReference type="SUPFAM" id="SSF56219">
    <property type="entry name" value="DNase I-like"/>
    <property type="match status" value="1"/>
</dbReference>
<protein>
    <submittedName>
        <fullName evidence="3">ZINC KNUCKLE CX2CX4HX4C-RELATED</fullName>
    </submittedName>
</protein>
<feature type="compositionally biased region" description="Polar residues" evidence="1">
    <location>
        <begin position="268"/>
        <end position="286"/>
    </location>
</feature>
<dbReference type="AlphaFoldDB" id="A0A9Q0ZVU3"/>
<dbReference type="PANTHER" id="PTHR31286:SF99">
    <property type="entry name" value="DUF4283 DOMAIN-CONTAINING PROTEIN"/>
    <property type="match status" value="1"/>
</dbReference>
<feature type="region of interest" description="Disordered" evidence="1">
    <location>
        <begin position="250"/>
        <end position="356"/>
    </location>
</feature>
<dbReference type="EMBL" id="JAPFFK010000008">
    <property type="protein sequence ID" value="KAJ6748571.1"/>
    <property type="molecule type" value="Genomic_DNA"/>
</dbReference>
<organism evidence="3 4">
    <name type="scientific">Salix purpurea</name>
    <name type="common">Purple osier willow</name>
    <dbReference type="NCBI Taxonomy" id="77065"/>
    <lineage>
        <taxon>Eukaryota</taxon>
        <taxon>Viridiplantae</taxon>
        <taxon>Streptophyta</taxon>
        <taxon>Embryophyta</taxon>
        <taxon>Tracheophyta</taxon>
        <taxon>Spermatophyta</taxon>
        <taxon>Magnoliopsida</taxon>
        <taxon>eudicotyledons</taxon>
        <taxon>Gunneridae</taxon>
        <taxon>Pentapetalae</taxon>
        <taxon>rosids</taxon>
        <taxon>fabids</taxon>
        <taxon>Malpighiales</taxon>
        <taxon>Salicaceae</taxon>
        <taxon>Saliceae</taxon>
        <taxon>Salix</taxon>
    </lineage>
</organism>
<name>A0A9Q0ZVU3_SALPP</name>
<dbReference type="Pfam" id="PF14111">
    <property type="entry name" value="DUF4283"/>
    <property type="match status" value="1"/>
</dbReference>
<evidence type="ECO:0000256" key="1">
    <source>
        <dbReference type="SAM" id="MobiDB-lite"/>
    </source>
</evidence>
<feature type="region of interest" description="Disordered" evidence="1">
    <location>
        <begin position="1"/>
        <end position="25"/>
    </location>
</feature>
<dbReference type="Proteomes" id="UP001151532">
    <property type="component" value="Chromosome 12"/>
</dbReference>